<gene>
    <name evidence="3" type="ORF">AB0C36_11930</name>
</gene>
<evidence type="ECO:0000256" key="1">
    <source>
        <dbReference type="SAM" id="MobiDB-lite"/>
    </source>
</evidence>
<feature type="region of interest" description="Disordered" evidence="1">
    <location>
        <begin position="56"/>
        <end position="119"/>
    </location>
</feature>
<dbReference type="Proteomes" id="UP001551482">
    <property type="component" value="Unassembled WGS sequence"/>
</dbReference>
<protein>
    <submittedName>
        <fullName evidence="3">Uncharacterized protein</fullName>
    </submittedName>
</protein>
<keyword evidence="2" id="KW-0472">Membrane</keyword>
<evidence type="ECO:0000313" key="3">
    <source>
        <dbReference type="EMBL" id="MEU8134210.1"/>
    </source>
</evidence>
<feature type="transmembrane region" description="Helical" evidence="2">
    <location>
        <begin position="34"/>
        <end position="55"/>
    </location>
</feature>
<reference evidence="3 4" key="1">
    <citation type="submission" date="2024-06" db="EMBL/GenBank/DDBJ databases">
        <title>The Natural Products Discovery Center: Release of the First 8490 Sequenced Strains for Exploring Actinobacteria Biosynthetic Diversity.</title>
        <authorList>
            <person name="Kalkreuter E."/>
            <person name="Kautsar S.A."/>
            <person name="Yang D."/>
            <person name="Bader C.D."/>
            <person name="Teijaro C.N."/>
            <person name="Fluegel L."/>
            <person name="Davis C.M."/>
            <person name="Simpson J.R."/>
            <person name="Lauterbach L."/>
            <person name="Steele A.D."/>
            <person name="Gui C."/>
            <person name="Meng S."/>
            <person name="Li G."/>
            <person name="Viehrig K."/>
            <person name="Ye F."/>
            <person name="Su P."/>
            <person name="Kiefer A.F."/>
            <person name="Nichols A."/>
            <person name="Cepeda A.J."/>
            <person name="Yan W."/>
            <person name="Fan B."/>
            <person name="Jiang Y."/>
            <person name="Adhikari A."/>
            <person name="Zheng C.-J."/>
            <person name="Schuster L."/>
            <person name="Cowan T.M."/>
            <person name="Smanski M.J."/>
            <person name="Chevrette M.G."/>
            <person name="De Carvalho L.P.S."/>
            <person name="Shen B."/>
        </authorList>
    </citation>
    <scope>NUCLEOTIDE SEQUENCE [LARGE SCALE GENOMIC DNA]</scope>
    <source>
        <strain evidence="3 4">NPDC048946</strain>
    </source>
</reference>
<comment type="caution">
    <text evidence="3">The sequence shown here is derived from an EMBL/GenBank/DDBJ whole genome shotgun (WGS) entry which is preliminary data.</text>
</comment>
<proteinExistence type="predicted"/>
<feature type="compositionally biased region" description="Polar residues" evidence="1">
    <location>
        <begin position="81"/>
        <end position="110"/>
    </location>
</feature>
<keyword evidence="2" id="KW-0812">Transmembrane</keyword>
<accession>A0ABV3DEN7</accession>
<feature type="compositionally biased region" description="Low complexity" evidence="1">
    <location>
        <begin position="19"/>
        <end position="33"/>
    </location>
</feature>
<feature type="compositionally biased region" description="Pro residues" evidence="1">
    <location>
        <begin position="1"/>
        <end position="18"/>
    </location>
</feature>
<keyword evidence="2" id="KW-1133">Transmembrane helix</keyword>
<organism evidence="3 4">
    <name type="scientific">Streptodolium elevatio</name>
    <dbReference type="NCBI Taxonomy" id="3157996"/>
    <lineage>
        <taxon>Bacteria</taxon>
        <taxon>Bacillati</taxon>
        <taxon>Actinomycetota</taxon>
        <taxon>Actinomycetes</taxon>
        <taxon>Kitasatosporales</taxon>
        <taxon>Streptomycetaceae</taxon>
        <taxon>Streptodolium</taxon>
    </lineage>
</organism>
<name>A0ABV3DEN7_9ACTN</name>
<keyword evidence="4" id="KW-1185">Reference proteome</keyword>
<sequence>MPPVYDPPTPSVPPPPGRPFSGGLRGGSSNRRPWLAVGGAALAATVLVTVLVTTGDEDAAARDQRPIGASDGARGPGTSAAKGTSGATSPSARGGSPTTGESSNWDTAASDTDPFTPARWFGATGETTIQGRPYTHIAQDSRDCQAAEGGLRDLFGADCIGIVRSLWTDVTKSYVGSVSVISLTDEAAARSLADRLLAPGRNDVYVSFIQPPSDSGVRFSEQTRTWAGTITSGHYLVVIEVARADGQAPDEGSEQVYGDLERVPARHIDSHTWNG</sequence>
<evidence type="ECO:0000256" key="2">
    <source>
        <dbReference type="SAM" id="Phobius"/>
    </source>
</evidence>
<dbReference type="EMBL" id="JBEZFP010000023">
    <property type="protein sequence ID" value="MEU8134210.1"/>
    <property type="molecule type" value="Genomic_DNA"/>
</dbReference>
<dbReference type="RefSeq" id="WP_358352672.1">
    <property type="nucleotide sequence ID" value="NZ_JBEZFP010000023.1"/>
</dbReference>
<evidence type="ECO:0000313" key="4">
    <source>
        <dbReference type="Proteomes" id="UP001551482"/>
    </source>
</evidence>
<feature type="region of interest" description="Disordered" evidence="1">
    <location>
        <begin position="1"/>
        <end position="33"/>
    </location>
</feature>